<dbReference type="AlphaFoldDB" id="A0A7C9P8B0"/>
<dbReference type="InterPro" id="IPR006342">
    <property type="entry name" value="FkbM_mtfrase"/>
</dbReference>
<dbReference type="InterPro" id="IPR052514">
    <property type="entry name" value="SAM-dependent_MTase"/>
</dbReference>
<protein>
    <submittedName>
        <fullName evidence="2">FkbM family methyltransferase</fullName>
    </submittedName>
</protein>
<dbReference type="PANTHER" id="PTHR34203:SF15">
    <property type="entry name" value="SLL1173 PROTEIN"/>
    <property type="match status" value="1"/>
</dbReference>
<dbReference type="EMBL" id="JAAFGW010000012">
    <property type="protein sequence ID" value="NDP47088.1"/>
    <property type="molecule type" value="Genomic_DNA"/>
</dbReference>
<evidence type="ECO:0000313" key="2">
    <source>
        <dbReference type="EMBL" id="NDP47088.1"/>
    </source>
</evidence>
<dbReference type="GO" id="GO:0008168">
    <property type="term" value="F:methyltransferase activity"/>
    <property type="evidence" value="ECO:0007669"/>
    <property type="project" value="UniProtKB-KW"/>
</dbReference>
<dbReference type="CDD" id="cd02440">
    <property type="entry name" value="AdoMet_MTases"/>
    <property type="match status" value="1"/>
</dbReference>
<dbReference type="GO" id="GO:0032259">
    <property type="term" value="P:methylation"/>
    <property type="evidence" value="ECO:0007669"/>
    <property type="project" value="UniProtKB-KW"/>
</dbReference>
<dbReference type="Gene3D" id="3.40.50.150">
    <property type="entry name" value="Vaccinia Virus protein VP39"/>
    <property type="match status" value="1"/>
</dbReference>
<dbReference type="Proteomes" id="UP000483432">
    <property type="component" value="Unassembled WGS sequence"/>
</dbReference>
<gene>
    <name evidence="2" type="ORF">GZ085_01610</name>
</gene>
<organism evidence="2 3">
    <name type="scientific">Sulfuriferula multivorans</name>
    <dbReference type="NCBI Taxonomy" id="1559896"/>
    <lineage>
        <taxon>Bacteria</taxon>
        <taxon>Pseudomonadati</taxon>
        <taxon>Pseudomonadota</taxon>
        <taxon>Betaproteobacteria</taxon>
        <taxon>Nitrosomonadales</taxon>
        <taxon>Sulfuricellaceae</taxon>
        <taxon>Sulfuriferula</taxon>
    </lineage>
</organism>
<dbReference type="NCBIfam" id="TIGR01444">
    <property type="entry name" value="fkbM_fam"/>
    <property type="match status" value="1"/>
</dbReference>
<dbReference type="SUPFAM" id="SSF53335">
    <property type="entry name" value="S-adenosyl-L-methionine-dependent methyltransferases"/>
    <property type="match status" value="1"/>
</dbReference>
<dbReference type="Pfam" id="PF05050">
    <property type="entry name" value="Methyltransf_21"/>
    <property type="match status" value="1"/>
</dbReference>
<proteinExistence type="predicted"/>
<evidence type="ECO:0000313" key="3">
    <source>
        <dbReference type="Proteomes" id="UP000483432"/>
    </source>
</evidence>
<dbReference type="InterPro" id="IPR029063">
    <property type="entry name" value="SAM-dependent_MTases_sf"/>
</dbReference>
<accession>A0A7C9P8B0</accession>
<reference evidence="2 3" key="1">
    <citation type="submission" date="2019-09" db="EMBL/GenBank/DDBJ databases">
        <title>H2 Metabolism Revealed by Metagenomic Analysis in Subglacial Sediment of East Antarctica.</title>
        <authorList>
            <person name="Yang Z."/>
            <person name="Zhang Y."/>
            <person name="Lv Y."/>
            <person name="Yan W."/>
            <person name="Xiao X."/>
            <person name="Sun B."/>
            <person name="Ma H."/>
        </authorList>
    </citation>
    <scope>NUCLEOTIDE SEQUENCE [LARGE SCALE GENOMIC DNA]</scope>
    <source>
        <strain evidence="2">Bin2_2</strain>
    </source>
</reference>
<name>A0A7C9P8B0_9PROT</name>
<keyword evidence="2" id="KW-0808">Transferase</keyword>
<keyword evidence="2" id="KW-0489">Methyltransferase</keyword>
<comment type="caution">
    <text evidence="2">The sequence shown here is derived from an EMBL/GenBank/DDBJ whole genome shotgun (WGS) entry which is preliminary data.</text>
</comment>
<dbReference type="PANTHER" id="PTHR34203">
    <property type="entry name" value="METHYLTRANSFERASE, FKBM FAMILY PROTEIN"/>
    <property type="match status" value="1"/>
</dbReference>
<evidence type="ECO:0000259" key="1">
    <source>
        <dbReference type="Pfam" id="PF05050"/>
    </source>
</evidence>
<sequence>MGKLIQRINRGLSLSADFPAYMKLETSRLFGGQGPHPLRLRYKRESNKYPVWFRNKTTDYATLVSCFVEGYHRPVRPLSASPVILDLGSNVGYTIIDFKYHYPNARVYGVEMDEKNFSLCQKNLVGLLDVEVIHAAVWYEDTQVEYDADAAADAFTIGKTNESSKKKSVPALSLPTLLSRWGLEYVDFIKLDIEGAEKQLFELGDSGWLERVGQISIELHGTYSPEKMAAVLQKYGMKSEMSDLHWSTVIGWRD</sequence>
<feature type="domain" description="Methyltransferase FkbM" evidence="1">
    <location>
        <begin position="86"/>
        <end position="236"/>
    </location>
</feature>